<gene>
    <name evidence="1" type="ORF">GCM10007049_13520</name>
</gene>
<evidence type="ECO:0000313" key="1">
    <source>
        <dbReference type="EMBL" id="GGZ22036.1"/>
    </source>
</evidence>
<sequence length="389" mass="42748">MIDTLLIRIKALWLSILARIYGRLVQVDALNTLGNLGTDGQRNGLLLVIGLSILFSIATPGTSHAQCETITLNGTNYTVTVNLSLTEIIVNGDNCPYGYNYDVGVEYSVVFGGSSPPPNLDNLQGNIHCGGQNLFFSIPTNGSGSYVVSNGNQYQGDCDVPPTLEALSCNRLTLNSSGPGMSYSSTSTTCEHENTLPVIWNEFQISYSGNTKAVDLSWSTFKETFNDVYIIERSYNGISDWEQAGEIEGAGWSDELKYYTFQDIKLPAQGGGRMYYRIKQVDLNNAFTYSKIVAVDIPKLFSAKTWTVYPNPAKGQAVNLAYQGQTFSNSHEKITLKAFNATQQFGNITVSNPQEADIALKTLLQNFQSGLVIVEISWGDQLERHKLML</sequence>
<dbReference type="EMBL" id="BMWX01000002">
    <property type="protein sequence ID" value="GGZ22036.1"/>
    <property type="molecule type" value="Genomic_DNA"/>
</dbReference>
<evidence type="ECO:0008006" key="3">
    <source>
        <dbReference type="Google" id="ProtNLM"/>
    </source>
</evidence>
<reference evidence="1" key="1">
    <citation type="journal article" date="2014" name="Int. J. Syst. Evol. Microbiol.">
        <title>Complete genome sequence of Corynebacterium casei LMG S-19264T (=DSM 44701T), isolated from a smear-ripened cheese.</title>
        <authorList>
            <consortium name="US DOE Joint Genome Institute (JGI-PGF)"/>
            <person name="Walter F."/>
            <person name="Albersmeier A."/>
            <person name="Kalinowski J."/>
            <person name="Ruckert C."/>
        </authorList>
    </citation>
    <scope>NUCLEOTIDE SEQUENCE</scope>
    <source>
        <strain evidence="1">KCTC 12368</strain>
    </source>
</reference>
<evidence type="ECO:0000313" key="2">
    <source>
        <dbReference type="Proteomes" id="UP000619457"/>
    </source>
</evidence>
<comment type="caution">
    <text evidence="1">The sequence shown here is derived from an EMBL/GenBank/DDBJ whole genome shotgun (WGS) entry which is preliminary data.</text>
</comment>
<dbReference type="AlphaFoldDB" id="A0A918UN36"/>
<name>A0A918UN36_9BACT</name>
<accession>A0A918UN36</accession>
<organism evidence="1 2">
    <name type="scientific">Echinicola pacifica</name>
    <dbReference type="NCBI Taxonomy" id="346377"/>
    <lineage>
        <taxon>Bacteria</taxon>
        <taxon>Pseudomonadati</taxon>
        <taxon>Bacteroidota</taxon>
        <taxon>Cytophagia</taxon>
        <taxon>Cytophagales</taxon>
        <taxon>Cyclobacteriaceae</taxon>
        <taxon>Echinicola</taxon>
    </lineage>
</organism>
<proteinExistence type="predicted"/>
<keyword evidence="2" id="KW-1185">Reference proteome</keyword>
<dbReference type="Proteomes" id="UP000619457">
    <property type="component" value="Unassembled WGS sequence"/>
</dbReference>
<dbReference type="RefSeq" id="WP_018472095.1">
    <property type="nucleotide sequence ID" value="NZ_BMWX01000002.1"/>
</dbReference>
<reference evidence="1" key="2">
    <citation type="submission" date="2020-09" db="EMBL/GenBank/DDBJ databases">
        <authorList>
            <person name="Sun Q."/>
            <person name="Kim S."/>
        </authorList>
    </citation>
    <scope>NUCLEOTIDE SEQUENCE</scope>
    <source>
        <strain evidence="1">KCTC 12368</strain>
    </source>
</reference>
<protein>
    <recommendedName>
        <fullName evidence="3">Por secretion system C-terminal sorting domain-containing protein</fullName>
    </recommendedName>
</protein>